<dbReference type="PANTHER" id="PTHR21640">
    <property type="match status" value="1"/>
</dbReference>
<evidence type="ECO:0000256" key="1">
    <source>
        <dbReference type="SAM" id="MobiDB-lite"/>
    </source>
</evidence>
<feature type="region of interest" description="Disordered" evidence="1">
    <location>
        <begin position="224"/>
        <end position="266"/>
    </location>
</feature>
<sequence>MGTEAMEADACGVFHALCWRDSTRLQGVSWPLYGQQGMGIPLSILSSHPRQVFEDGRLSDPETDALSDCSSLEAEAKRGPGPLAFVPQSTPCRTLEQPLDRGSEDLEWDPSVDVGGSTSHDDEDSSYYSAITGSWEESRWGPSCQLCSSPRSRCGPEDAQPGSLLARDKAHLPVAVPRAADAAGDSSGECEAWPVGGRCLNPLVCLPNSALTPAPCLLVSIQPPSDAQKSCSPAPGGEAGAAPGLSDVTKTTAPVSARPGLLEGGA</sequence>
<dbReference type="AlphaFoldDB" id="A0A3Q0HHT2"/>
<feature type="region of interest" description="Disordered" evidence="1">
    <location>
        <begin position="75"/>
        <end position="125"/>
    </location>
</feature>
<evidence type="ECO:0000313" key="2">
    <source>
        <dbReference type="Proteomes" id="UP000189705"/>
    </source>
</evidence>
<dbReference type="KEGG" id="asn:112551727"/>
<dbReference type="GO" id="GO:0034993">
    <property type="term" value="C:meiotic nuclear membrane microtubule tethering complex"/>
    <property type="evidence" value="ECO:0007669"/>
    <property type="project" value="InterPro"/>
</dbReference>
<keyword evidence="2" id="KW-1185">Reference proteome</keyword>
<dbReference type="PANTHER" id="PTHR21640:SF1">
    <property type="entry name" value="NESPRIN-4"/>
    <property type="match status" value="1"/>
</dbReference>
<dbReference type="RefSeq" id="XP_025070085.1">
    <property type="nucleotide sequence ID" value="XM_025214300.1"/>
</dbReference>
<name>A0A3Q0HHT2_ALLSI</name>
<dbReference type="STRING" id="38654.A0A3Q0HHT2"/>
<gene>
    <name evidence="3" type="primary">LOC112551727</name>
</gene>
<feature type="compositionally biased region" description="Low complexity" evidence="1">
    <location>
        <begin position="233"/>
        <end position="244"/>
    </location>
</feature>
<organism evidence="2 3">
    <name type="scientific">Alligator sinensis</name>
    <name type="common">Chinese alligator</name>
    <dbReference type="NCBI Taxonomy" id="38654"/>
    <lineage>
        <taxon>Eukaryota</taxon>
        <taxon>Metazoa</taxon>
        <taxon>Chordata</taxon>
        <taxon>Craniata</taxon>
        <taxon>Vertebrata</taxon>
        <taxon>Euteleostomi</taxon>
        <taxon>Archelosauria</taxon>
        <taxon>Archosauria</taxon>
        <taxon>Crocodylia</taxon>
        <taxon>Alligatoridae</taxon>
        <taxon>Alligatorinae</taxon>
        <taxon>Alligator</taxon>
    </lineage>
</organism>
<reference evidence="3" key="1">
    <citation type="submission" date="2025-08" db="UniProtKB">
        <authorList>
            <consortium name="RefSeq"/>
        </authorList>
    </citation>
    <scope>IDENTIFICATION</scope>
</reference>
<dbReference type="GeneID" id="112551727"/>
<proteinExistence type="predicted"/>
<accession>A0A3Q0HHT2</accession>
<evidence type="ECO:0000313" key="3">
    <source>
        <dbReference type="RefSeq" id="XP_025070085.1"/>
    </source>
</evidence>
<dbReference type="Proteomes" id="UP000189705">
    <property type="component" value="Unplaced"/>
</dbReference>
<dbReference type="InParanoid" id="A0A3Q0HHT2"/>
<protein>
    <submittedName>
        <fullName evidence="3">Uncharacterized protein LOC112551727</fullName>
    </submittedName>
</protein>
<dbReference type="InterPro" id="IPR030268">
    <property type="entry name" value="SYNE4"/>
</dbReference>